<evidence type="ECO:0000313" key="2">
    <source>
        <dbReference type="EMBL" id="AMY07011.1"/>
    </source>
</evidence>
<organism evidence="2 3">
    <name type="scientific">Luteitalea pratensis</name>
    <dbReference type="NCBI Taxonomy" id="1855912"/>
    <lineage>
        <taxon>Bacteria</taxon>
        <taxon>Pseudomonadati</taxon>
        <taxon>Acidobacteriota</taxon>
        <taxon>Vicinamibacteria</taxon>
        <taxon>Vicinamibacterales</taxon>
        <taxon>Vicinamibacteraceae</taxon>
        <taxon>Luteitalea</taxon>
    </lineage>
</organism>
<dbReference type="Gene3D" id="3.40.430.10">
    <property type="entry name" value="Dihydrofolate Reductase, subunit A"/>
    <property type="match status" value="1"/>
</dbReference>
<dbReference type="STRING" id="1855912.LuPra_00175"/>
<dbReference type="Pfam" id="PF01872">
    <property type="entry name" value="RibD_C"/>
    <property type="match status" value="1"/>
</dbReference>
<dbReference type="RefSeq" id="WP_110169020.1">
    <property type="nucleotide sequence ID" value="NZ_CP015136.1"/>
</dbReference>
<dbReference type="KEGG" id="abac:LuPra_00175"/>
<dbReference type="GO" id="GO:0008703">
    <property type="term" value="F:5-amino-6-(5-phosphoribosylamino)uracil reductase activity"/>
    <property type="evidence" value="ECO:0007669"/>
    <property type="project" value="InterPro"/>
</dbReference>
<evidence type="ECO:0000259" key="1">
    <source>
        <dbReference type="Pfam" id="PF01872"/>
    </source>
</evidence>
<reference evidence="2 3" key="1">
    <citation type="journal article" date="2016" name="Genome Announc.">
        <title>First Complete Genome Sequence of a Subdivision 6 Acidobacterium Strain.</title>
        <authorList>
            <person name="Huang S."/>
            <person name="Vieira S."/>
            <person name="Bunk B."/>
            <person name="Riedel T."/>
            <person name="Sproer C."/>
            <person name="Overmann J."/>
        </authorList>
    </citation>
    <scope>NUCLEOTIDE SEQUENCE [LARGE SCALE GENOMIC DNA]</scope>
    <source>
        <strain evidence="3">DSM 100886 HEG_-6_39</strain>
    </source>
</reference>
<dbReference type="InterPro" id="IPR024072">
    <property type="entry name" value="DHFR-like_dom_sf"/>
</dbReference>
<sequence length="178" mass="19108">MRKVVYGGAMSLDGFIAGPNGEYDWIVMDPDVDFAALMGRFDTFLIGRKTFEAMRGMGGAGKSARGIRNIVCSHTLRPEDCPGATLSDDAVATVADLRAKPGKDISLFGGGELFRSLLAAGLVDEVSVAVIPVLLGGGVPLLPVPADRARLTLTTHRVYEKTGTVRLDYDVVRRKRKK</sequence>
<evidence type="ECO:0000313" key="3">
    <source>
        <dbReference type="Proteomes" id="UP000076079"/>
    </source>
</evidence>
<dbReference type="PANTHER" id="PTHR38011:SF11">
    <property type="entry name" value="2,5-DIAMINO-6-RIBOSYLAMINO-4(3H)-PYRIMIDINONE 5'-PHOSPHATE REDUCTASE"/>
    <property type="match status" value="1"/>
</dbReference>
<feature type="domain" description="Bacterial bifunctional deaminase-reductase C-terminal" evidence="1">
    <location>
        <begin position="3"/>
        <end position="160"/>
    </location>
</feature>
<dbReference type="EC" id="1.5.1.3" evidence="2"/>
<keyword evidence="3" id="KW-1185">Reference proteome</keyword>
<dbReference type="AlphaFoldDB" id="A0A143PES6"/>
<protein>
    <submittedName>
        <fullName evidence="2">Dihydrofolate reductase</fullName>
        <ecNumber evidence="2">1.5.1.3</ecNumber>
    </submittedName>
</protein>
<dbReference type="OrthoDB" id="195113at2"/>
<accession>A0A143PES6</accession>
<dbReference type="Proteomes" id="UP000076079">
    <property type="component" value="Chromosome"/>
</dbReference>
<dbReference type="InterPro" id="IPR050765">
    <property type="entry name" value="Riboflavin_Biosynth_HTPR"/>
</dbReference>
<dbReference type="GO" id="GO:0004146">
    <property type="term" value="F:dihydrofolate reductase activity"/>
    <property type="evidence" value="ECO:0007669"/>
    <property type="project" value="UniProtKB-EC"/>
</dbReference>
<dbReference type="EMBL" id="CP015136">
    <property type="protein sequence ID" value="AMY07011.1"/>
    <property type="molecule type" value="Genomic_DNA"/>
</dbReference>
<dbReference type="InterPro" id="IPR002734">
    <property type="entry name" value="RibDG_C"/>
</dbReference>
<dbReference type="PANTHER" id="PTHR38011">
    <property type="entry name" value="DIHYDROFOLATE REDUCTASE FAMILY PROTEIN (AFU_ORTHOLOGUE AFUA_8G06820)"/>
    <property type="match status" value="1"/>
</dbReference>
<dbReference type="PATRIC" id="fig|1813736.3.peg.186"/>
<dbReference type="SUPFAM" id="SSF53597">
    <property type="entry name" value="Dihydrofolate reductase-like"/>
    <property type="match status" value="1"/>
</dbReference>
<reference evidence="3" key="2">
    <citation type="submission" date="2016-04" db="EMBL/GenBank/DDBJ databases">
        <title>First Complete Genome Sequence of a Subdivision 6 Acidobacterium.</title>
        <authorList>
            <person name="Huang S."/>
            <person name="Vieira S."/>
            <person name="Bunk B."/>
            <person name="Riedel T."/>
            <person name="Sproeer C."/>
            <person name="Overmann J."/>
        </authorList>
    </citation>
    <scope>NUCLEOTIDE SEQUENCE [LARGE SCALE GENOMIC DNA]</scope>
    <source>
        <strain evidence="3">DSM 100886 HEG_-6_39</strain>
    </source>
</reference>
<proteinExistence type="predicted"/>
<dbReference type="GO" id="GO:0009231">
    <property type="term" value="P:riboflavin biosynthetic process"/>
    <property type="evidence" value="ECO:0007669"/>
    <property type="project" value="InterPro"/>
</dbReference>
<name>A0A143PES6_LUTPR</name>
<gene>
    <name evidence="2" type="primary">folA_2</name>
    <name evidence="2" type="ORF">LuPra_00175</name>
</gene>
<keyword evidence="2" id="KW-0560">Oxidoreductase</keyword>